<accession>A0ABN8M101</accession>
<evidence type="ECO:0000259" key="12">
    <source>
        <dbReference type="PROSITE" id="PS50262"/>
    </source>
</evidence>
<dbReference type="Gene3D" id="1.20.1070.10">
    <property type="entry name" value="Rhodopsin 7-helix transmembrane proteins"/>
    <property type="match status" value="1"/>
</dbReference>
<comment type="subcellular location">
    <subcellularLocation>
        <location evidence="1">Cell membrane</location>
        <topology evidence="1">Multi-pass membrane protein</topology>
    </subcellularLocation>
</comment>
<dbReference type="InterPro" id="IPR000276">
    <property type="entry name" value="GPCR_Rhodpsn"/>
</dbReference>
<feature type="transmembrane region" description="Helical" evidence="11">
    <location>
        <begin position="139"/>
        <end position="159"/>
    </location>
</feature>
<keyword evidence="8 9" id="KW-0807">Transducer</keyword>
<keyword evidence="6 11" id="KW-0472">Membrane</keyword>
<dbReference type="PROSITE" id="PS00237">
    <property type="entry name" value="G_PROTEIN_RECEP_F1_1"/>
    <property type="match status" value="1"/>
</dbReference>
<feature type="domain" description="G-protein coupled receptors family 1 profile" evidence="12">
    <location>
        <begin position="39"/>
        <end position="265"/>
    </location>
</feature>
<feature type="transmembrane region" description="Helical" evidence="11">
    <location>
        <begin position="20"/>
        <end position="47"/>
    </location>
</feature>
<name>A0ABN8M101_9CNID</name>
<comment type="similarity">
    <text evidence="9">Belongs to the G-protein coupled receptor 1 family.</text>
</comment>
<comment type="caution">
    <text evidence="13">The sequence shown here is derived from an EMBL/GenBank/DDBJ whole genome shotgun (WGS) entry which is preliminary data.</text>
</comment>
<keyword evidence="4 11" id="KW-1133">Transmembrane helix</keyword>
<evidence type="ECO:0000256" key="2">
    <source>
        <dbReference type="ARBA" id="ARBA00022475"/>
    </source>
</evidence>
<evidence type="ECO:0000256" key="5">
    <source>
        <dbReference type="ARBA" id="ARBA00023040"/>
    </source>
</evidence>
<evidence type="ECO:0000313" key="14">
    <source>
        <dbReference type="Proteomes" id="UP001159427"/>
    </source>
</evidence>
<feature type="transmembrane region" description="Helical" evidence="11">
    <location>
        <begin position="98"/>
        <end position="118"/>
    </location>
</feature>
<dbReference type="Pfam" id="PF00001">
    <property type="entry name" value="7tm_1"/>
    <property type="match status" value="2"/>
</dbReference>
<reference evidence="13 14" key="1">
    <citation type="submission" date="2022-05" db="EMBL/GenBank/DDBJ databases">
        <authorList>
            <consortium name="Genoscope - CEA"/>
            <person name="William W."/>
        </authorList>
    </citation>
    <scope>NUCLEOTIDE SEQUENCE [LARGE SCALE GENOMIC DNA]</scope>
</reference>
<dbReference type="Proteomes" id="UP001159427">
    <property type="component" value="Unassembled WGS sequence"/>
</dbReference>
<keyword evidence="3 9" id="KW-0812">Transmembrane</keyword>
<evidence type="ECO:0000313" key="13">
    <source>
        <dbReference type="EMBL" id="CAH3021571.1"/>
    </source>
</evidence>
<feature type="transmembrane region" description="Helical" evidence="11">
    <location>
        <begin position="59"/>
        <end position="82"/>
    </location>
</feature>
<evidence type="ECO:0000256" key="10">
    <source>
        <dbReference type="SAM" id="MobiDB-lite"/>
    </source>
</evidence>
<protein>
    <recommendedName>
        <fullName evidence="12">G-protein coupled receptors family 1 profile domain-containing protein</fullName>
    </recommendedName>
</protein>
<evidence type="ECO:0000256" key="3">
    <source>
        <dbReference type="ARBA" id="ARBA00022692"/>
    </source>
</evidence>
<evidence type="ECO:0000256" key="8">
    <source>
        <dbReference type="ARBA" id="ARBA00023224"/>
    </source>
</evidence>
<sequence>MTNATENSTSYPCSNPPLKASLWASLIFLFLIGAFAIFGNALVCAAFATNKRLRILTNYFVVSLAVSDILVGSINIPLWMYIRSSDWCIRNRPLYESYVIFDILCGTASIWNMTAISIDRFAAVVYPTVYKHRMKNTKVAGWTVLGVWTFSIFIAAFRVEYKKFNYALFVVVLGFFIPLLIILLSYGNIYRVVSYRAKWTGSVLIEIKLARTLSIVIGAFIVCWAPFFITNVVSYYCRVSCNWEDTIQWIKWLQYVSSCINPVIYTLRNREFRFTFHKLIFRCSYRNGKYVFNPHAKRGTRCGCCQLGDTFDEEYGERRSRYPTYTEDSTWHSSHVRHSSTPTKQQSTPLAFDNLSTTK</sequence>
<dbReference type="CDD" id="cd14967">
    <property type="entry name" value="7tmA_amine_R-like"/>
    <property type="match status" value="1"/>
</dbReference>
<evidence type="ECO:0000256" key="1">
    <source>
        <dbReference type="ARBA" id="ARBA00004651"/>
    </source>
</evidence>
<gene>
    <name evidence="13" type="ORF">PEVE_00011904</name>
</gene>
<dbReference type="PROSITE" id="PS50262">
    <property type="entry name" value="G_PROTEIN_RECEP_F1_2"/>
    <property type="match status" value="1"/>
</dbReference>
<feature type="transmembrane region" description="Helical" evidence="11">
    <location>
        <begin position="165"/>
        <end position="189"/>
    </location>
</feature>
<feature type="region of interest" description="Disordered" evidence="10">
    <location>
        <begin position="333"/>
        <end position="359"/>
    </location>
</feature>
<dbReference type="EMBL" id="CALNXI010000187">
    <property type="protein sequence ID" value="CAH3021571.1"/>
    <property type="molecule type" value="Genomic_DNA"/>
</dbReference>
<feature type="transmembrane region" description="Helical" evidence="11">
    <location>
        <begin position="209"/>
        <end position="229"/>
    </location>
</feature>
<dbReference type="PRINTS" id="PR00237">
    <property type="entry name" value="GPCRRHODOPSN"/>
</dbReference>
<organism evidence="13 14">
    <name type="scientific">Porites evermanni</name>
    <dbReference type="NCBI Taxonomy" id="104178"/>
    <lineage>
        <taxon>Eukaryota</taxon>
        <taxon>Metazoa</taxon>
        <taxon>Cnidaria</taxon>
        <taxon>Anthozoa</taxon>
        <taxon>Hexacorallia</taxon>
        <taxon>Scleractinia</taxon>
        <taxon>Fungiina</taxon>
        <taxon>Poritidae</taxon>
        <taxon>Porites</taxon>
    </lineage>
</organism>
<keyword evidence="2" id="KW-1003">Cell membrane</keyword>
<keyword evidence="5 9" id="KW-0297">G-protein coupled receptor</keyword>
<dbReference type="PANTHER" id="PTHR24247:SF202">
    <property type="entry name" value="5-HYDROXYTRYPTAMINE RECEPTOR 1"/>
    <property type="match status" value="1"/>
</dbReference>
<evidence type="ECO:0000256" key="4">
    <source>
        <dbReference type="ARBA" id="ARBA00022989"/>
    </source>
</evidence>
<dbReference type="SMART" id="SM01381">
    <property type="entry name" value="7TM_GPCR_Srsx"/>
    <property type="match status" value="1"/>
</dbReference>
<dbReference type="SUPFAM" id="SSF81321">
    <property type="entry name" value="Family A G protein-coupled receptor-like"/>
    <property type="match status" value="1"/>
</dbReference>
<keyword evidence="7 9" id="KW-0675">Receptor</keyword>
<evidence type="ECO:0000256" key="7">
    <source>
        <dbReference type="ARBA" id="ARBA00023170"/>
    </source>
</evidence>
<evidence type="ECO:0000256" key="11">
    <source>
        <dbReference type="SAM" id="Phobius"/>
    </source>
</evidence>
<proteinExistence type="inferred from homology"/>
<evidence type="ECO:0000256" key="6">
    <source>
        <dbReference type="ARBA" id="ARBA00023136"/>
    </source>
</evidence>
<dbReference type="InterPro" id="IPR017452">
    <property type="entry name" value="GPCR_Rhodpsn_7TM"/>
</dbReference>
<dbReference type="PANTHER" id="PTHR24247">
    <property type="entry name" value="5-HYDROXYTRYPTAMINE RECEPTOR"/>
    <property type="match status" value="1"/>
</dbReference>
<evidence type="ECO:0000256" key="9">
    <source>
        <dbReference type="RuleBase" id="RU000688"/>
    </source>
</evidence>
<keyword evidence="14" id="KW-1185">Reference proteome</keyword>